<dbReference type="InterPro" id="IPR001173">
    <property type="entry name" value="Glyco_trans_2-like"/>
</dbReference>
<feature type="transmembrane region" description="Helical" evidence="1">
    <location>
        <begin position="275"/>
        <end position="293"/>
    </location>
</feature>
<dbReference type="EMBL" id="PDPS01000023">
    <property type="protein sequence ID" value="PID58314.1"/>
    <property type="molecule type" value="Genomic_DNA"/>
</dbReference>
<organism evidence="3 4">
    <name type="scientific">candidate division KSB3 bacterium</name>
    <dbReference type="NCBI Taxonomy" id="2044937"/>
    <lineage>
        <taxon>Bacteria</taxon>
        <taxon>candidate division KSB3</taxon>
    </lineage>
</organism>
<dbReference type="Gene3D" id="3.90.550.10">
    <property type="entry name" value="Spore Coat Polysaccharide Biosynthesis Protein SpsA, Chain A"/>
    <property type="match status" value="1"/>
</dbReference>
<gene>
    <name evidence="3" type="ORF">CSB45_04405</name>
</gene>
<sequence>MKYSVIVPSYNSESTIARCLEALTQQRFEESSEIVVVDSSNDATPEIIRKHFPQIRLIHLDQRTDSYTARNIGIRQSHGEILCFIDSDCLARSDWLCRIAATHNEHAEYAAVGGSVANGNPGSSIGWAGYFAEFREFFPFHPKQLIANIPTCNISYKRRVFEQYGEFQDVLPPGITIRHPQQGDLVFNLKLGAHQERIFFDPEIQVAHINMTTLTRFVGHQYRLGRITSVVLKQFPKLRGSFIARSAFFSIAACPVLPLVKFLNTFRIAALSRDYLFAFVRSAPLLLLGLLFWEAGFLRGVFLHE</sequence>
<reference evidence="3 4" key="1">
    <citation type="submission" date="2017-10" db="EMBL/GenBank/DDBJ databases">
        <title>Novel microbial diversity and functional potential in the marine mammal oral microbiome.</title>
        <authorList>
            <person name="Dudek N.K."/>
            <person name="Sun C.L."/>
            <person name="Burstein D."/>
            <person name="Kantor R.S."/>
            <person name="Aliaga Goltsman D.S."/>
            <person name="Bik E.M."/>
            <person name="Thomas B.C."/>
            <person name="Banfield J.F."/>
            <person name="Relman D.A."/>
        </authorList>
    </citation>
    <scope>NUCLEOTIDE SEQUENCE [LARGE SCALE GENOMIC DNA]</scope>
    <source>
        <strain evidence="3">DOLZORAL124_49_17</strain>
    </source>
</reference>
<accession>A0A2G6E8F0</accession>
<dbReference type="SUPFAM" id="SSF53448">
    <property type="entry name" value="Nucleotide-diphospho-sugar transferases"/>
    <property type="match status" value="1"/>
</dbReference>
<dbReference type="AlphaFoldDB" id="A0A2G6E8F0"/>
<dbReference type="InterPro" id="IPR029044">
    <property type="entry name" value="Nucleotide-diphossugar_trans"/>
</dbReference>
<keyword evidence="1" id="KW-0472">Membrane</keyword>
<keyword evidence="1" id="KW-0812">Transmembrane</keyword>
<evidence type="ECO:0000313" key="4">
    <source>
        <dbReference type="Proteomes" id="UP000229740"/>
    </source>
</evidence>
<evidence type="ECO:0000256" key="1">
    <source>
        <dbReference type="SAM" id="Phobius"/>
    </source>
</evidence>
<feature type="transmembrane region" description="Helical" evidence="1">
    <location>
        <begin position="242"/>
        <end position="263"/>
    </location>
</feature>
<evidence type="ECO:0000313" key="3">
    <source>
        <dbReference type="EMBL" id="PID58314.1"/>
    </source>
</evidence>
<protein>
    <recommendedName>
        <fullName evidence="2">Glycosyltransferase 2-like domain-containing protein</fullName>
    </recommendedName>
</protein>
<name>A0A2G6E8F0_9BACT</name>
<proteinExistence type="predicted"/>
<comment type="caution">
    <text evidence="3">The sequence shown here is derived from an EMBL/GenBank/DDBJ whole genome shotgun (WGS) entry which is preliminary data.</text>
</comment>
<dbReference type="PANTHER" id="PTHR43685">
    <property type="entry name" value="GLYCOSYLTRANSFERASE"/>
    <property type="match status" value="1"/>
</dbReference>
<dbReference type="Proteomes" id="UP000229740">
    <property type="component" value="Unassembled WGS sequence"/>
</dbReference>
<dbReference type="PANTHER" id="PTHR43685:SF14">
    <property type="entry name" value="GLYCOSYLTRANSFERASE 2-LIKE DOMAIN-CONTAINING PROTEIN"/>
    <property type="match status" value="1"/>
</dbReference>
<dbReference type="Pfam" id="PF00535">
    <property type="entry name" value="Glycos_transf_2"/>
    <property type="match status" value="1"/>
</dbReference>
<dbReference type="InterPro" id="IPR050834">
    <property type="entry name" value="Glycosyltransf_2"/>
</dbReference>
<feature type="domain" description="Glycosyltransferase 2-like" evidence="2">
    <location>
        <begin position="4"/>
        <end position="164"/>
    </location>
</feature>
<evidence type="ECO:0000259" key="2">
    <source>
        <dbReference type="Pfam" id="PF00535"/>
    </source>
</evidence>
<keyword evidence="1" id="KW-1133">Transmembrane helix</keyword>